<sequence>MDLDVLDSGQVTGHMVLRADLGVLGRQLVVLSGIANPGWEVDGDEVQRDVCRVLLRETAEQLEQATVHVGLSSVANEDTSFVFATDQATLETGPDGLLVLVTNLAVQGEPSTLQGFSYQVVLTKRVVTTEISGTISWPTAWLRPPSPTPAGISGVFTILANLRTTTTGPGPFGGEIEHLVPVTPGEILSVTIAGDTCHAIYRITEPPKNAELRVMVTQNGLPGTVLMASTVAGSDIFTLTPVFPTRTGVDFHAIAPRAPK</sequence>
<comment type="caution">
    <text evidence="1">The sequence shown here is derived from an EMBL/GenBank/DDBJ whole genome shotgun (WGS) entry which is preliminary data.</text>
</comment>
<keyword evidence="2" id="KW-1185">Reference proteome</keyword>
<dbReference type="EMBL" id="BAAAZO010000009">
    <property type="protein sequence ID" value="GAA3625638.1"/>
    <property type="molecule type" value="Genomic_DNA"/>
</dbReference>
<evidence type="ECO:0000313" key="1">
    <source>
        <dbReference type="EMBL" id="GAA3625638.1"/>
    </source>
</evidence>
<dbReference type="Proteomes" id="UP001501074">
    <property type="component" value="Unassembled WGS sequence"/>
</dbReference>
<name>A0ABP7A675_9ACTN</name>
<proteinExistence type="predicted"/>
<gene>
    <name evidence="1" type="ORF">GCM10022223_48510</name>
</gene>
<organism evidence="1 2">
    <name type="scientific">Kineosporia mesophila</name>
    <dbReference type="NCBI Taxonomy" id="566012"/>
    <lineage>
        <taxon>Bacteria</taxon>
        <taxon>Bacillati</taxon>
        <taxon>Actinomycetota</taxon>
        <taxon>Actinomycetes</taxon>
        <taxon>Kineosporiales</taxon>
        <taxon>Kineosporiaceae</taxon>
        <taxon>Kineosporia</taxon>
    </lineage>
</organism>
<accession>A0ABP7A675</accession>
<evidence type="ECO:0000313" key="2">
    <source>
        <dbReference type="Proteomes" id="UP001501074"/>
    </source>
</evidence>
<protein>
    <submittedName>
        <fullName evidence="1">Uncharacterized protein</fullName>
    </submittedName>
</protein>
<reference evidence="2" key="1">
    <citation type="journal article" date="2019" name="Int. J. Syst. Evol. Microbiol.">
        <title>The Global Catalogue of Microorganisms (GCM) 10K type strain sequencing project: providing services to taxonomists for standard genome sequencing and annotation.</title>
        <authorList>
            <consortium name="The Broad Institute Genomics Platform"/>
            <consortium name="The Broad Institute Genome Sequencing Center for Infectious Disease"/>
            <person name="Wu L."/>
            <person name="Ma J."/>
        </authorList>
    </citation>
    <scope>NUCLEOTIDE SEQUENCE [LARGE SCALE GENOMIC DNA]</scope>
    <source>
        <strain evidence="2">JCM 16902</strain>
    </source>
</reference>
<dbReference type="RefSeq" id="WP_231484690.1">
    <property type="nucleotide sequence ID" value="NZ_BAAAZO010000009.1"/>
</dbReference>